<evidence type="ECO:0000313" key="12">
    <source>
        <dbReference type="Proteomes" id="UP000363590"/>
    </source>
</evidence>
<sequence>MLIRKAVRYRLETTPEQDNLLARAVGCVRFVWNRALAVQKSYLDQHCGTLNYAGLCELLTSWRNSEAFGFLAESPSMPQQQTLRYLTQALKEAFNKNSVKKFPNFKKKFVHDSMRYPEPGHIHFDLNPVDRDGRKVLPKIFLPCIGWVKFRKSCIIGGEIRNVTVSRSGGHWYVAIQTEKEVPDPVHPSTTAVGGDRGVANLLTLSDGTMFLPVTAYRDLQKKLAREQRKLAHKVKFSANWKKQKAKITRLHQRIAEIRKNVLHQVSTTISKNHAVVVLEDLNVRNMTASAKGTVDKPGRNIRQKSGLNKSILDQGWGLLKRILDYKLQWAGGMLFLVNPAYTSQTCSVCGVVDAGNRPDQAVFRCLHCGHEAHADVNAAQNILARGLATSHGVASTAGLVGVVCSPE</sequence>
<feature type="domain" description="Transposase putative helix-turn-helix" evidence="10">
    <location>
        <begin position="1"/>
        <end position="45"/>
    </location>
</feature>
<comment type="similarity">
    <text evidence="1">In the C-terminal section; belongs to the transposase 35 family.</text>
</comment>
<keyword evidence="5" id="KW-0862">Zinc</keyword>
<reference evidence="11 12" key="1">
    <citation type="submission" date="2019-10" db="EMBL/GenBank/DDBJ databases">
        <authorList>
            <person name="Wang R."/>
        </authorList>
    </citation>
    <scope>NUCLEOTIDE SEQUENCE [LARGE SCALE GENOMIC DNA]</scope>
    <source>
        <strain evidence="11 12">ATCC 19377</strain>
    </source>
</reference>
<dbReference type="GO" id="GO:0003677">
    <property type="term" value="F:DNA binding"/>
    <property type="evidence" value="ECO:0007669"/>
    <property type="project" value="UniProtKB-KW"/>
</dbReference>
<dbReference type="PANTHER" id="PTHR30405">
    <property type="entry name" value="TRANSPOSASE"/>
    <property type="match status" value="1"/>
</dbReference>
<keyword evidence="3" id="KW-0815">Transposition</keyword>
<evidence type="ECO:0000256" key="4">
    <source>
        <dbReference type="ARBA" id="ARBA00022723"/>
    </source>
</evidence>
<evidence type="ECO:0000256" key="6">
    <source>
        <dbReference type="ARBA" id="ARBA00023125"/>
    </source>
</evidence>
<evidence type="ECO:0000313" key="11">
    <source>
        <dbReference type="EMBL" id="QFX96182.1"/>
    </source>
</evidence>
<dbReference type="InterPro" id="IPR021027">
    <property type="entry name" value="Transposase_put_HTH"/>
</dbReference>
<dbReference type="InterPro" id="IPR051399">
    <property type="entry name" value="RNA-guided_DNA_endo/Transpos"/>
</dbReference>
<dbReference type="RefSeq" id="WP_153940730.1">
    <property type="nucleotide sequence ID" value="NZ_CP045571.1"/>
</dbReference>
<proteinExistence type="inferred from homology"/>
<dbReference type="NCBIfam" id="TIGR01766">
    <property type="entry name" value="IS200/IS605 family accessory protein TnpB-like domain"/>
    <property type="match status" value="1"/>
</dbReference>
<gene>
    <name evidence="11" type="primary">insQ</name>
    <name evidence="11" type="ORF">GCD22_01910</name>
</gene>
<dbReference type="PANTHER" id="PTHR30405:SF25">
    <property type="entry name" value="RNA-GUIDED DNA ENDONUCLEASE INSQ-RELATED"/>
    <property type="match status" value="1"/>
</dbReference>
<evidence type="ECO:0000259" key="10">
    <source>
        <dbReference type="Pfam" id="PF12323"/>
    </source>
</evidence>
<keyword evidence="7" id="KW-0233">DNA recombination</keyword>
<dbReference type="GO" id="GO:0008168">
    <property type="term" value="F:methyltransferase activity"/>
    <property type="evidence" value="ECO:0007669"/>
    <property type="project" value="UniProtKB-KW"/>
</dbReference>
<dbReference type="EMBL" id="CP045571">
    <property type="protein sequence ID" value="QFX96182.1"/>
    <property type="molecule type" value="Genomic_DNA"/>
</dbReference>
<feature type="domain" description="Probable transposase IS891/IS1136/IS1341" evidence="8">
    <location>
        <begin position="176"/>
        <end position="289"/>
    </location>
</feature>
<keyword evidence="11" id="KW-0489">Methyltransferase</keyword>
<dbReference type="GO" id="GO:0046872">
    <property type="term" value="F:metal ion binding"/>
    <property type="evidence" value="ECO:0007669"/>
    <property type="project" value="UniProtKB-KW"/>
</dbReference>
<dbReference type="Pfam" id="PF12323">
    <property type="entry name" value="HTH_OrfB_IS605"/>
    <property type="match status" value="1"/>
</dbReference>
<dbReference type="GeneID" id="60696226"/>
<protein>
    <submittedName>
        <fullName evidence="11">Cytosine methyltransferase</fullName>
    </submittedName>
</protein>
<dbReference type="AlphaFoldDB" id="A0A5P9XQP4"/>
<organism evidence="11 12">
    <name type="scientific">Acidithiobacillus thiooxidans ATCC 19377</name>
    <dbReference type="NCBI Taxonomy" id="637390"/>
    <lineage>
        <taxon>Bacteria</taxon>
        <taxon>Pseudomonadati</taxon>
        <taxon>Pseudomonadota</taxon>
        <taxon>Acidithiobacillia</taxon>
        <taxon>Acidithiobacillales</taxon>
        <taxon>Acidithiobacillaceae</taxon>
        <taxon>Acidithiobacillus</taxon>
    </lineage>
</organism>
<feature type="domain" description="Cas12f1-like TNB" evidence="9">
    <location>
        <begin position="317"/>
        <end position="383"/>
    </location>
</feature>
<evidence type="ECO:0000256" key="7">
    <source>
        <dbReference type="ARBA" id="ARBA00023172"/>
    </source>
</evidence>
<comment type="similarity">
    <text evidence="2">In the N-terminal section; belongs to the transposase 2 family.</text>
</comment>
<evidence type="ECO:0000259" key="8">
    <source>
        <dbReference type="Pfam" id="PF01385"/>
    </source>
</evidence>
<dbReference type="GO" id="GO:0006310">
    <property type="term" value="P:DNA recombination"/>
    <property type="evidence" value="ECO:0007669"/>
    <property type="project" value="UniProtKB-KW"/>
</dbReference>
<dbReference type="KEGG" id="atx:GCD22_01910"/>
<dbReference type="Pfam" id="PF01385">
    <property type="entry name" value="OrfB_IS605"/>
    <property type="match status" value="1"/>
</dbReference>
<keyword evidence="4" id="KW-0479">Metal-binding</keyword>
<evidence type="ECO:0000256" key="3">
    <source>
        <dbReference type="ARBA" id="ARBA00022578"/>
    </source>
</evidence>
<dbReference type="GO" id="GO:0032259">
    <property type="term" value="P:methylation"/>
    <property type="evidence" value="ECO:0007669"/>
    <property type="project" value="UniProtKB-KW"/>
</dbReference>
<accession>A0A5P9XQP4</accession>
<dbReference type="Pfam" id="PF07282">
    <property type="entry name" value="Cas12f1-like_TNB"/>
    <property type="match status" value="1"/>
</dbReference>
<dbReference type="GO" id="GO:0032196">
    <property type="term" value="P:transposition"/>
    <property type="evidence" value="ECO:0007669"/>
    <property type="project" value="UniProtKB-KW"/>
</dbReference>
<name>A0A5P9XQP4_ACITH</name>
<keyword evidence="6" id="KW-0238">DNA-binding</keyword>
<dbReference type="InterPro" id="IPR001959">
    <property type="entry name" value="Transposase"/>
</dbReference>
<dbReference type="InterPro" id="IPR010095">
    <property type="entry name" value="Cas12f1-like_TNB"/>
</dbReference>
<dbReference type="NCBIfam" id="NF040570">
    <property type="entry name" value="guided_TnpB"/>
    <property type="match status" value="1"/>
</dbReference>
<keyword evidence="11" id="KW-0808">Transferase</keyword>
<evidence type="ECO:0000259" key="9">
    <source>
        <dbReference type="Pfam" id="PF07282"/>
    </source>
</evidence>
<evidence type="ECO:0000256" key="5">
    <source>
        <dbReference type="ARBA" id="ARBA00022833"/>
    </source>
</evidence>
<evidence type="ECO:0000256" key="1">
    <source>
        <dbReference type="ARBA" id="ARBA00008761"/>
    </source>
</evidence>
<evidence type="ECO:0000256" key="2">
    <source>
        <dbReference type="ARBA" id="ARBA00011044"/>
    </source>
</evidence>
<dbReference type="Proteomes" id="UP000363590">
    <property type="component" value="Chromosome"/>
</dbReference>